<evidence type="ECO:0000313" key="2">
    <source>
        <dbReference type="Proteomes" id="UP000594030"/>
    </source>
</evidence>
<dbReference type="RefSeq" id="YP_010111129.1">
    <property type="nucleotide sequence ID" value="NC_055878.1"/>
</dbReference>
<dbReference type="KEGG" id="vg:65129463"/>
<reference evidence="1 2" key="1">
    <citation type="submission" date="2020-07" db="EMBL/GenBank/DDBJ databases">
        <title>Taxonomic proposal: Crassvirales, a new order of highly abundant and diverse bacterial viruses.</title>
        <authorList>
            <person name="Shkoporov A.N."/>
            <person name="Stockdale S.R."/>
            <person name="Guerin E."/>
            <person name="Ross R.P."/>
            <person name="Hill C."/>
        </authorList>
    </citation>
    <scope>NUCLEOTIDE SEQUENCE [LARGE SCALE GENOMIC DNA]</scope>
</reference>
<organism evidence="1 2">
    <name type="scientific">uncultured phage cr108_1</name>
    <dbReference type="NCBI Taxonomy" id="2772069"/>
    <lineage>
        <taxon>Viruses</taxon>
        <taxon>Duplodnaviria</taxon>
        <taxon>Heunggongvirae</taxon>
        <taxon>Uroviricota</taxon>
        <taxon>Caudoviricetes</taxon>
        <taxon>Crassvirales</taxon>
        <taxon>Steigviridae</taxon>
        <taxon>Asinivirinae</taxon>
        <taxon>Pipoluvirus</taxon>
        <taxon>Pipoluvirus rarus</taxon>
    </lineage>
</organism>
<dbReference type="GeneID" id="65129463"/>
<dbReference type="Pfam" id="PF25710">
    <property type="entry name" value="CrAss_Ring_3_4"/>
    <property type="match status" value="1"/>
</dbReference>
<keyword evidence="2" id="KW-1185">Reference proteome</keyword>
<protein>
    <submittedName>
        <fullName evidence="1">Structural protein</fullName>
    </submittedName>
</protein>
<sequence length="261" mass="29590">MTAAELIQKFNLHYDNILSAAAPGLNEYEISLFLTQAHREVVSSYYNGAMGGDTIDSTEAVKSLLPRYILTGTSVISTLVPNQIEGLNSYVIDLDANVLQLLAERIKGPIDPSLRARNIDVKPVDIDEAYRLMRNPFRRPSDLRVWRVDETINEDTTVRQVTLVSNEDLTAKEFQYIYTYMKEPEPIILVDLDSEEWISIGNLSIMGERKANVDKDTIAQLGDKISPTLWELIINRAVELATRDYKENSLNTQIALNRRVE</sequence>
<proteinExistence type="predicted"/>
<dbReference type="InterPro" id="IPR057877">
    <property type="entry name" value="CrAss_Ring_3_4"/>
</dbReference>
<name>A0A7M1RYK5_9CAUD</name>
<dbReference type="Proteomes" id="UP000594030">
    <property type="component" value="Segment"/>
</dbReference>
<accession>A0A7M1RYK5</accession>
<dbReference type="EMBL" id="MT774385">
    <property type="protein sequence ID" value="QOR58971.1"/>
    <property type="molecule type" value="Genomic_DNA"/>
</dbReference>
<evidence type="ECO:0000313" key="1">
    <source>
        <dbReference type="EMBL" id="QOR58971.1"/>
    </source>
</evidence>